<evidence type="ECO:0000259" key="3">
    <source>
        <dbReference type="PROSITE" id="PS51074"/>
    </source>
</evidence>
<accession>C9ZWZ7</accession>
<name>C9ZWZ7_TRYB9</name>
<dbReference type="OrthoDB" id="66964at2759"/>
<dbReference type="PROSITE" id="PS51074">
    <property type="entry name" value="DPH_MB"/>
    <property type="match status" value="1"/>
</dbReference>
<evidence type="ECO:0000313" key="4">
    <source>
        <dbReference type="EMBL" id="CBH13938.1"/>
    </source>
</evidence>
<feature type="domain" description="DPH-type MB" evidence="3">
    <location>
        <begin position="112"/>
        <end position="148"/>
    </location>
</feature>
<dbReference type="RefSeq" id="XP_011776212.1">
    <property type="nucleotide sequence ID" value="XM_011777910.1"/>
</dbReference>
<organism evidence="4 5">
    <name type="scientific">Trypanosoma brucei gambiense (strain MHOM/CI/86/DAL972)</name>
    <dbReference type="NCBI Taxonomy" id="679716"/>
    <lineage>
        <taxon>Eukaryota</taxon>
        <taxon>Discoba</taxon>
        <taxon>Euglenozoa</taxon>
        <taxon>Kinetoplastea</taxon>
        <taxon>Metakinetoplastina</taxon>
        <taxon>Trypanosomatida</taxon>
        <taxon>Trypanosomatidae</taxon>
        <taxon>Trypanosoma</taxon>
    </lineage>
</organism>
<evidence type="ECO:0000256" key="2">
    <source>
        <dbReference type="ARBA" id="ARBA00023004"/>
    </source>
</evidence>
<dbReference type="Gene3D" id="3.10.660.10">
    <property type="entry name" value="DPH Zinc finger"/>
    <property type="match status" value="1"/>
</dbReference>
<evidence type="ECO:0000256" key="1">
    <source>
        <dbReference type="ARBA" id="ARBA00022723"/>
    </source>
</evidence>
<dbReference type="GO" id="GO:0046872">
    <property type="term" value="F:metal ion binding"/>
    <property type="evidence" value="ECO:0007669"/>
    <property type="project" value="UniProtKB-KW"/>
</dbReference>
<keyword evidence="1" id="KW-0479">Metal-binding</keyword>
<dbReference type="Pfam" id="PF05207">
    <property type="entry name" value="Zn_ribbon_CSL"/>
    <property type="match status" value="1"/>
</dbReference>
<dbReference type="GeneID" id="23860088"/>
<keyword evidence="2" id="KW-0408">Iron</keyword>
<dbReference type="KEGG" id="tbg:TbgDal_IX110"/>
<dbReference type="SUPFAM" id="SSF144217">
    <property type="entry name" value="CSL zinc finger"/>
    <property type="match status" value="1"/>
</dbReference>
<dbReference type="InterPro" id="IPR036671">
    <property type="entry name" value="DPH_MB_sf"/>
</dbReference>
<dbReference type="InterPro" id="IPR007872">
    <property type="entry name" value="DPH_MB_dom"/>
</dbReference>
<reference evidence="5" key="1">
    <citation type="journal article" date="2010" name="PLoS Negl. Trop. Dis.">
        <title>The genome sequence of Trypanosoma brucei gambiense, causative agent of chronic human african trypanosomiasis.</title>
        <authorList>
            <person name="Jackson A.P."/>
            <person name="Sanders M."/>
            <person name="Berry A."/>
            <person name="McQuillan J."/>
            <person name="Aslett M.A."/>
            <person name="Quail M.A."/>
            <person name="Chukualim B."/>
            <person name="Capewell P."/>
            <person name="MacLeod A."/>
            <person name="Melville S.E."/>
            <person name="Gibson W."/>
            <person name="Barry J.D."/>
            <person name="Berriman M."/>
            <person name="Hertz-Fowler C."/>
        </authorList>
    </citation>
    <scope>NUCLEOTIDE SEQUENCE [LARGE SCALE GENOMIC DNA]</scope>
    <source>
        <strain evidence="5">MHOM/CI/86/DAL972</strain>
    </source>
</reference>
<dbReference type="EMBL" id="FN554972">
    <property type="protein sequence ID" value="CBH13938.1"/>
    <property type="molecule type" value="Genomic_DNA"/>
</dbReference>
<evidence type="ECO:0000313" key="5">
    <source>
        <dbReference type="Proteomes" id="UP000002316"/>
    </source>
</evidence>
<protein>
    <recommendedName>
        <fullName evidence="3">DPH-type MB domain-containing protein</fullName>
    </recommendedName>
</protein>
<dbReference type="VEuPathDB" id="TriTrypDB:Tbg972.9.110"/>
<gene>
    <name evidence="4" type="ORF">TbgDal_IX110</name>
</gene>
<sequence length="171" mass="19394">MKLIIWMQLGFSRRLVNRFRSILFYFCLLLSLTSTLLSISPPFQKENFFLKGGKVVRVCTGNHSHTVVRRREEESCLNGFQSRISGNKKMHAAPYEEVALSDMLLEDGKLRYPCPCGDLFELSLSEFAKGSVVAECPTCSLTVRIICNEEERHAFLLRCNALNGVRDVVIA</sequence>
<dbReference type="Proteomes" id="UP000002316">
    <property type="component" value="Chromosome 9"/>
</dbReference>
<dbReference type="AlphaFoldDB" id="C9ZWZ7"/>
<proteinExistence type="predicted"/>